<sequence>MKTVKNIFVLTSTMAALLASGNVAAEEKTADFYVTIRITPVCEVVTSTGSKPTQEATAPSAGADIDFGEYPSNHTNNVDKQSKGNSTSAIQVKCSQGLPYNIALTPETEDDTSGGGKMVSITPTTNSEKIAYKLFQNTERNQAWGNQPTNMLSAQGQGFKTAVNHIVYGRVAGDQFDKPVGRYADKVTVTVKY</sequence>
<evidence type="ECO:0000259" key="2">
    <source>
        <dbReference type="Pfam" id="PF05229"/>
    </source>
</evidence>
<dbReference type="OrthoDB" id="6505076at2"/>
<dbReference type="PANTHER" id="PTHR37089">
    <property type="entry name" value="PROTEIN U-RELATED"/>
    <property type="match status" value="1"/>
</dbReference>
<dbReference type="Pfam" id="PF05229">
    <property type="entry name" value="SCPU"/>
    <property type="match status" value="1"/>
</dbReference>
<evidence type="ECO:0000313" key="4">
    <source>
        <dbReference type="Proteomes" id="UP000325713"/>
    </source>
</evidence>
<protein>
    <submittedName>
        <fullName evidence="3">SCPU domain-containing protein</fullName>
    </submittedName>
</protein>
<dbReference type="RefSeq" id="WP_151050672.1">
    <property type="nucleotide sequence ID" value="NZ_CP031700.1"/>
</dbReference>
<evidence type="ECO:0000313" key="3">
    <source>
        <dbReference type="EMBL" id="QEY25898.1"/>
    </source>
</evidence>
<dbReference type="InterPro" id="IPR007893">
    <property type="entry name" value="Spore_coat_U/FanG"/>
</dbReference>
<organism evidence="3 4">
    <name type="scientific">Neisseria zalophi</name>
    <dbReference type="NCBI Taxonomy" id="640030"/>
    <lineage>
        <taxon>Bacteria</taxon>
        <taxon>Pseudomonadati</taxon>
        <taxon>Pseudomonadota</taxon>
        <taxon>Betaproteobacteria</taxon>
        <taxon>Neisseriales</taxon>
        <taxon>Neisseriaceae</taxon>
        <taxon>Neisseria</taxon>
    </lineage>
</organism>
<proteinExistence type="predicted"/>
<evidence type="ECO:0000256" key="1">
    <source>
        <dbReference type="SAM" id="SignalP"/>
    </source>
</evidence>
<dbReference type="AlphaFoldDB" id="A0A5J6PT46"/>
<feature type="signal peptide" evidence="1">
    <location>
        <begin position="1"/>
        <end position="25"/>
    </location>
</feature>
<gene>
    <name evidence="3" type="ORF">D0T92_04690</name>
</gene>
<dbReference type="EMBL" id="CP031700">
    <property type="protein sequence ID" value="QEY25898.1"/>
    <property type="molecule type" value="Genomic_DNA"/>
</dbReference>
<dbReference type="SMART" id="SM00972">
    <property type="entry name" value="SCPU"/>
    <property type="match status" value="1"/>
</dbReference>
<dbReference type="Proteomes" id="UP000325713">
    <property type="component" value="Chromosome"/>
</dbReference>
<dbReference type="InterPro" id="IPR053167">
    <property type="entry name" value="Spore_coat_component"/>
</dbReference>
<keyword evidence="4" id="KW-1185">Reference proteome</keyword>
<keyword evidence="1" id="KW-0732">Signal</keyword>
<feature type="domain" description="Spore coat protein U/FanG" evidence="2">
    <location>
        <begin position="29"/>
        <end position="190"/>
    </location>
</feature>
<reference evidence="3 4" key="1">
    <citation type="submission" date="2018-08" db="EMBL/GenBank/DDBJ databases">
        <title>Neisseria zalophi ATCC BAA-2455 complete genome.</title>
        <authorList>
            <person name="Veseli I.A."/>
            <person name="Buttler R."/>
            <person name="Mascarenhas dos Santos A.C."/>
            <person name="Pombert J.-F."/>
        </authorList>
    </citation>
    <scope>NUCLEOTIDE SEQUENCE [LARGE SCALE GENOMIC DNA]</scope>
    <source>
        <strain evidence="3 4">ATCC BAA-2455</strain>
    </source>
</reference>
<feature type="chain" id="PRO_5023865333" evidence="1">
    <location>
        <begin position="26"/>
        <end position="193"/>
    </location>
</feature>
<accession>A0A5J6PT46</accession>
<dbReference type="KEGG" id="nzl:D0T92_04690"/>
<dbReference type="PANTHER" id="PTHR37089:SF4">
    <property type="entry name" value="EXPORTED PROTEIN"/>
    <property type="match status" value="1"/>
</dbReference>
<name>A0A5J6PT46_9NEIS</name>